<dbReference type="SFLD" id="SFLDG01017">
    <property type="entry name" value="Polyprenyl_Transferase_Like"/>
    <property type="match status" value="1"/>
</dbReference>
<dbReference type="GO" id="GO:0004311">
    <property type="term" value="F:geranylgeranyl diphosphate synthase activity"/>
    <property type="evidence" value="ECO:0007669"/>
    <property type="project" value="UniProtKB-EC"/>
</dbReference>
<dbReference type="Pfam" id="PF00348">
    <property type="entry name" value="polyprenyl_synt"/>
    <property type="match status" value="1"/>
</dbReference>
<evidence type="ECO:0000256" key="2">
    <source>
        <dbReference type="ARBA" id="ARBA00006706"/>
    </source>
</evidence>
<keyword evidence="8" id="KW-1185">Reference proteome</keyword>
<evidence type="ECO:0000256" key="5">
    <source>
        <dbReference type="ARBA" id="ARBA00022842"/>
    </source>
</evidence>
<evidence type="ECO:0000256" key="3">
    <source>
        <dbReference type="ARBA" id="ARBA00022679"/>
    </source>
</evidence>
<dbReference type="InterPro" id="IPR033749">
    <property type="entry name" value="Polyprenyl_synt_CS"/>
</dbReference>
<sequence>MSETKVLLGLIQDHLDEFCVARKSDFEQISPDLIPVVDYTRDLLQGGKRFRALFCYWSWVGALAGADVRQTESQREASAEAMVGITAALEMFHAAALVHDDLLDQSDTRRGAPSVHKRFEALHSASGWAGSPERFGVAGSVLVGDLMLGWSSEIFGNALLQAPEPSIETACRTEFSKMRVEVMAGQYLDVLEENAANTRPVDEAVGRANRVILYKTAKYSIEAPMLIGAAFAGASPSLLRGLSAFGIPLGMAFQLRDDILGVFGDPAITGKPAGDDLREGKRTVLVALTRESLTSSVGAIFDEMLSSRNLTGEQISFLQQTIIGSGALAKSERMIEELADESLNALESLEIDDRAKIELRELALKVINRQA</sequence>
<comment type="similarity">
    <text evidence="2 6">Belongs to the FPP/GGPP synthase family.</text>
</comment>
<proteinExistence type="inferred from homology"/>
<reference evidence="7 8" key="1">
    <citation type="journal article" date="2014" name="Int. J. Syst. Evol. Microbiol.">
        <title>Rhodoluna lacicola gen. nov., sp. nov., a planktonic freshwater bacterium with stream-lined genome.</title>
        <authorList>
            <person name="Hahn M."/>
            <person name="Schmidt J."/>
            <person name="Taipale S.J."/>
            <person name="Doolittle W.F."/>
            <person name="Koll U."/>
        </authorList>
    </citation>
    <scope>NUCLEOTIDE SEQUENCE [LARGE SCALE GENOMIC DNA]</scope>
    <source>
        <strain evidence="7 8">MWH-Ta8</strain>
    </source>
</reference>
<dbReference type="PATRIC" id="fig|529884.3.peg.832"/>
<dbReference type="EC" id="2.5.1.10" evidence="7"/>
<dbReference type="CDD" id="cd00685">
    <property type="entry name" value="Trans_IPPS_HT"/>
    <property type="match status" value="1"/>
</dbReference>
<accession>A0A060JGN8</accession>
<dbReference type="eggNOG" id="COG0142">
    <property type="taxonomic scope" value="Bacteria"/>
</dbReference>
<gene>
    <name evidence="7" type="ORF">Rhola_00008700</name>
</gene>
<keyword evidence="4" id="KW-0479">Metal-binding</keyword>
<evidence type="ECO:0000313" key="8">
    <source>
        <dbReference type="Proteomes" id="UP000067708"/>
    </source>
</evidence>
<dbReference type="STRING" id="529884.Rhola_00008700"/>
<dbReference type="EMBL" id="CP007490">
    <property type="protein sequence ID" value="AIC47672.1"/>
    <property type="molecule type" value="Genomic_DNA"/>
</dbReference>
<dbReference type="GO" id="GO:0008299">
    <property type="term" value="P:isoprenoid biosynthetic process"/>
    <property type="evidence" value="ECO:0007669"/>
    <property type="project" value="InterPro"/>
</dbReference>
<dbReference type="PANTHER" id="PTHR12001">
    <property type="entry name" value="GERANYLGERANYL PYROPHOSPHATE SYNTHASE"/>
    <property type="match status" value="1"/>
</dbReference>
<keyword evidence="5" id="KW-0460">Magnesium</keyword>
<dbReference type="KEGG" id="rla:Rhola_00008700"/>
<dbReference type="SUPFAM" id="SSF48576">
    <property type="entry name" value="Terpenoid synthases"/>
    <property type="match status" value="1"/>
</dbReference>
<dbReference type="PROSITE" id="PS00444">
    <property type="entry name" value="POLYPRENYL_SYNTHASE_2"/>
    <property type="match status" value="1"/>
</dbReference>
<dbReference type="SFLD" id="SFLDS00005">
    <property type="entry name" value="Isoprenoid_Synthase_Type_I"/>
    <property type="match status" value="1"/>
</dbReference>
<dbReference type="InterPro" id="IPR000092">
    <property type="entry name" value="Polyprenyl_synt"/>
</dbReference>
<dbReference type="Gene3D" id="1.10.600.10">
    <property type="entry name" value="Farnesyl Diphosphate Synthase"/>
    <property type="match status" value="1"/>
</dbReference>
<dbReference type="GO" id="GO:0004337">
    <property type="term" value="F:(2E,6E)-farnesyl diphosphate synthase activity"/>
    <property type="evidence" value="ECO:0007669"/>
    <property type="project" value="UniProtKB-EC"/>
</dbReference>
<evidence type="ECO:0000313" key="7">
    <source>
        <dbReference type="EMBL" id="AIC47672.1"/>
    </source>
</evidence>
<name>A0A060JGN8_9MICO</name>
<evidence type="ECO:0000256" key="4">
    <source>
        <dbReference type="ARBA" id="ARBA00022723"/>
    </source>
</evidence>
<dbReference type="InterPro" id="IPR008949">
    <property type="entry name" value="Isoprenoid_synthase_dom_sf"/>
</dbReference>
<dbReference type="PROSITE" id="PS00723">
    <property type="entry name" value="POLYPRENYL_SYNTHASE_1"/>
    <property type="match status" value="1"/>
</dbReference>
<organism evidence="7 8">
    <name type="scientific">Rhodoluna lacicola</name>
    <dbReference type="NCBI Taxonomy" id="529884"/>
    <lineage>
        <taxon>Bacteria</taxon>
        <taxon>Bacillati</taxon>
        <taxon>Actinomycetota</taxon>
        <taxon>Actinomycetes</taxon>
        <taxon>Micrococcales</taxon>
        <taxon>Microbacteriaceae</taxon>
        <taxon>Luna cluster</taxon>
        <taxon>Luna-1 subcluster</taxon>
        <taxon>Rhodoluna</taxon>
    </lineage>
</organism>
<protein>
    <submittedName>
        <fullName evidence="7">Geranylgeranyl pyrophosphate synthase</fullName>
        <ecNumber evidence="7">2.5.1.1</ecNumber>
        <ecNumber evidence="7">2.5.1.10</ecNumber>
        <ecNumber evidence="7">2.5.1.29</ecNumber>
    </submittedName>
</protein>
<evidence type="ECO:0000256" key="6">
    <source>
        <dbReference type="RuleBase" id="RU004466"/>
    </source>
</evidence>
<dbReference type="HOGENOM" id="CLU_014015_2_1_11"/>
<dbReference type="OrthoDB" id="4497239at2"/>
<evidence type="ECO:0000256" key="1">
    <source>
        <dbReference type="ARBA" id="ARBA00001946"/>
    </source>
</evidence>
<comment type="cofactor">
    <cofactor evidence="1">
        <name>Mg(2+)</name>
        <dbReference type="ChEBI" id="CHEBI:18420"/>
    </cofactor>
</comment>
<dbReference type="EC" id="2.5.1.1" evidence="7"/>
<dbReference type="Proteomes" id="UP000067708">
    <property type="component" value="Chromosome"/>
</dbReference>
<dbReference type="EC" id="2.5.1.29" evidence="7"/>
<dbReference type="AlphaFoldDB" id="A0A060JGN8"/>
<keyword evidence="3 6" id="KW-0808">Transferase</keyword>
<dbReference type="PANTHER" id="PTHR12001:SF85">
    <property type="entry name" value="SHORT CHAIN ISOPRENYL DIPHOSPHATE SYNTHASE"/>
    <property type="match status" value="1"/>
</dbReference>
<dbReference type="GO" id="GO:0046872">
    <property type="term" value="F:metal ion binding"/>
    <property type="evidence" value="ECO:0007669"/>
    <property type="project" value="UniProtKB-KW"/>
</dbReference>
<dbReference type="RefSeq" id="WP_038502605.1">
    <property type="nucleotide sequence ID" value="NZ_CP007490.1"/>
</dbReference>
<dbReference type="GO" id="GO:0004161">
    <property type="term" value="F:dimethylallyltranstransferase activity"/>
    <property type="evidence" value="ECO:0007669"/>
    <property type="project" value="UniProtKB-EC"/>
</dbReference>